<accession>A0A1B7P252</accession>
<protein>
    <submittedName>
        <fullName evidence="1">Uncharacterized protein</fullName>
    </submittedName>
</protein>
<proteinExistence type="predicted"/>
<comment type="caution">
    <text evidence="1">The sequence shown here is derived from an EMBL/GenBank/DDBJ whole genome shotgun (WGS) entry which is preliminary data.</text>
</comment>
<sequence>MGFEYVFVGLAPSYLERGKLDAEKLFIQGVGRDLQEEKETYLLETRRFQNAVSKVLSQMSTNIKYLNDLTRGINWGINAMFRPADAPQTPSDRHKMDGMIRAHGELLATISMLEAKNFTLPDKHFGFSEAHVVSRSSESCEVTGIGFIARLDSTTAANCIAAYIISKKIYAPSVTEGQEFLHGWLLELLVERMHVHGSFPQSHYCVHSVDPHSPHLFVDKSRQ</sequence>
<reference evidence="1 2" key="1">
    <citation type="submission" date="2015-07" db="EMBL/GenBank/DDBJ databases">
        <title>Emmonsia species relationships and genome sequence.</title>
        <authorList>
            <person name="Cuomo C.A."/>
            <person name="Schwartz I.S."/>
            <person name="Kenyon C."/>
            <person name="de Hoog G.S."/>
            <person name="Govender N.P."/>
            <person name="Botha A."/>
            <person name="Moreno L."/>
            <person name="de Vries M."/>
            <person name="Munoz J.F."/>
            <person name="Stielow J.B."/>
        </authorList>
    </citation>
    <scope>NUCLEOTIDE SEQUENCE [LARGE SCALE GENOMIC DNA]</scope>
    <source>
        <strain evidence="1 2">CBS 136260</strain>
    </source>
</reference>
<keyword evidence="2" id="KW-1185">Reference proteome</keyword>
<name>A0A1B7P252_9EURO</name>
<organism evidence="1 2">
    <name type="scientific">Emergomyces africanus</name>
    <dbReference type="NCBI Taxonomy" id="1955775"/>
    <lineage>
        <taxon>Eukaryota</taxon>
        <taxon>Fungi</taxon>
        <taxon>Dikarya</taxon>
        <taxon>Ascomycota</taxon>
        <taxon>Pezizomycotina</taxon>
        <taxon>Eurotiomycetes</taxon>
        <taxon>Eurotiomycetidae</taxon>
        <taxon>Onygenales</taxon>
        <taxon>Ajellomycetaceae</taxon>
        <taxon>Emergomyces</taxon>
    </lineage>
</organism>
<dbReference type="EMBL" id="LGUA01000216">
    <property type="protein sequence ID" value="OAX83094.1"/>
    <property type="molecule type" value="Genomic_DNA"/>
</dbReference>
<dbReference type="Proteomes" id="UP000091918">
    <property type="component" value="Unassembled WGS sequence"/>
</dbReference>
<dbReference type="OrthoDB" id="10281458at2759"/>
<dbReference type="AlphaFoldDB" id="A0A1B7P252"/>
<evidence type="ECO:0000313" key="1">
    <source>
        <dbReference type="EMBL" id="OAX83094.1"/>
    </source>
</evidence>
<evidence type="ECO:0000313" key="2">
    <source>
        <dbReference type="Proteomes" id="UP000091918"/>
    </source>
</evidence>
<gene>
    <name evidence="1" type="ORF">ACJ72_02550</name>
</gene>